<sequence length="69" mass="8279">MEERDSYRLGNVQVTISETDKPNKLKVECFDGEYRSEFTVSEYEFKNYRRLMNQRITQAYKNIDGEEEG</sequence>
<dbReference type="RefSeq" id="WP_255133907.1">
    <property type="nucleotide sequence ID" value="NZ_CP175953.1"/>
</dbReference>
<evidence type="ECO:0000313" key="2">
    <source>
        <dbReference type="Proteomes" id="UP001139125"/>
    </source>
</evidence>
<gene>
    <name evidence="1" type="ORF">NM125_06295</name>
</gene>
<dbReference type="Proteomes" id="UP001139125">
    <property type="component" value="Unassembled WGS sequence"/>
</dbReference>
<evidence type="ECO:0000313" key="1">
    <source>
        <dbReference type="EMBL" id="MCP9291188.1"/>
    </source>
</evidence>
<protein>
    <submittedName>
        <fullName evidence="1">Uncharacterized protein</fullName>
    </submittedName>
</protein>
<proteinExistence type="predicted"/>
<dbReference type="EMBL" id="JANDBC010000001">
    <property type="protein sequence ID" value="MCP9291188.1"/>
    <property type="molecule type" value="Genomic_DNA"/>
</dbReference>
<organism evidence="1 2">
    <name type="scientific">Gracilimonas sediminicola</name>
    <dbReference type="NCBI Taxonomy" id="2952158"/>
    <lineage>
        <taxon>Bacteria</taxon>
        <taxon>Pseudomonadati</taxon>
        <taxon>Balneolota</taxon>
        <taxon>Balneolia</taxon>
        <taxon>Balneolales</taxon>
        <taxon>Balneolaceae</taxon>
        <taxon>Gracilimonas</taxon>
    </lineage>
</organism>
<reference evidence="1" key="1">
    <citation type="submission" date="2022-06" db="EMBL/GenBank/DDBJ databases">
        <title>Gracilimonas sp. CAU 1638 isolated from sea sediment.</title>
        <authorList>
            <person name="Kim W."/>
        </authorList>
    </citation>
    <scope>NUCLEOTIDE SEQUENCE</scope>
    <source>
        <strain evidence="1">CAU 1638</strain>
    </source>
</reference>
<comment type="caution">
    <text evidence="1">The sequence shown here is derived from an EMBL/GenBank/DDBJ whole genome shotgun (WGS) entry which is preliminary data.</text>
</comment>
<dbReference type="AlphaFoldDB" id="A0A9X2L2M4"/>
<name>A0A9X2L2M4_9BACT</name>
<keyword evidence="2" id="KW-1185">Reference proteome</keyword>
<accession>A0A9X2L2M4</accession>